<evidence type="ECO:0000313" key="2">
    <source>
        <dbReference type="Proteomes" id="UP000032142"/>
    </source>
</evidence>
<accession>A0A0B0PKY8</accession>
<organism evidence="1 2">
    <name type="scientific">Gossypium arboreum</name>
    <name type="common">Tree cotton</name>
    <name type="synonym">Gossypium nanking</name>
    <dbReference type="NCBI Taxonomy" id="29729"/>
    <lineage>
        <taxon>Eukaryota</taxon>
        <taxon>Viridiplantae</taxon>
        <taxon>Streptophyta</taxon>
        <taxon>Embryophyta</taxon>
        <taxon>Tracheophyta</taxon>
        <taxon>Spermatophyta</taxon>
        <taxon>Magnoliopsida</taxon>
        <taxon>eudicotyledons</taxon>
        <taxon>Gunneridae</taxon>
        <taxon>Pentapetalae</taxon>
        <taxon>rosids</taxon>
        <taxon>malvids</taxon>
        <taxon>Malvales</taxon>
        <taxon>Malvaceae</taxon>
        <taxon>Malvoideae</taxon>
        <taxon>Gossypium</taxon>
    </lineage>
</organism>
<name>A0A0B0PKY8_GOSAR</name>
<evidence type="ECO:0000313" key="1">
    <source>
        <dbReference type="EMBL" id="KHG27118.1"/>
    </source>
</evidence>
<dbReference type="Proteomes" id="UP000032142">
    <property type="component" value="Unassembled WGS sequence"/>
</dbReference>
<proteinExistence type="predicted"/>
<protein>
    <submittedName>
        <fullName evidence="1">Uncharacterized protein</fullName>
    </submittedName>
</protein>
<reference evidence="2" key="1">
    <citation type="submission" date="2014-09" db="EMBL/GenBank/DDBJ databases">
        <authorList>
            <person name="Mudge J."/>
            <person name="Ramaraj T."/>
            <person name="Lindquist I.E."/>
            <person name="Bharti A.K."/>
            <person name="Sundararajan A."/>
            <person name="Cameron C.T."/>
            <person name="Woodward J.E."/>
            <person name="May G.D."/>
            <person name="Brubaker C."/>
            <person name="Broadhvest J."/>
            <person name="Wilkins T.A."/>
        </authorList>
    </citation>
    <scope>NUCLEOTIDE SEQUENCE</scope>
    <source>
        <strain evidence="2">cv. AKA8401</strain>
    </source>
</reference>
<gene>
    <name evidence="1" type="ORF">F383_33621</name>
</gene>
<keyword evidence="2" id="KW-1185">Reference proteome</keyword>
<dbReference type="EMBL" id="KN439955">
    <property type="protein sequence ID" value="KHG27118.1"/>
    <property type="molecule type" value="Genomic_DNA"/>
</dbReference>
<sequence>MSLVSYLFLRFDWDFLLAKMSLNMPIESFTQFIQN</sequence>
<dbReference type="AlphaFoldDB" id="A0A0B0PKY8"/>